<dbReference type="GO" id="GO:0016887">
    <property type="term" value="F:ATP hydrolysis activity"/>
    <property type="evidence" value="ECO:0007669"/>
    <property type="project" value="InterPro"/>
</dbReference>
<proteinExistence type="inferred from homology"/>
<dbReference type="Gene3D" id="3.40.50.300">
    <property type="entry name" value="P-loop containing nucleotide triphosphate hydrolases"/>
    <property type="match status" value="1"/>
</dbReference>
<dbReference type="InterPro" id="IPR027417">
    <property type="entry name" value="P-loop_NTPase"/>
</dbReference>
<dbReference type="Proteomes" id="UP000649345">
    <property type="component" value="Unassembled WGS sequence"/>
</dbReference>
<dbReference type="PANTHER" id="PTHR30486">
    <property type="entry name" value="TWITCHING MOTILITY PROTEIN PILT"/>
    <property type="match status" value="1"/>
</dbReference>
<dbReference type="EMBL" id="JACOOR010000008">
    <property type="protein sequence ID" value="MBC5660761.1"/>
    <property type="molecule type" value="Genomic_DNA"/>
</dbReference>
<evidence type="ECO:0000259" key="3">
    <source>
        <dbReference type="Pfam" id="PF00437"/>
    </source>
</evidence>
<evidence type="ECO:0000313" key="5">
    <source>
        <dbReference type="Proteomes" id="UP000649345"/>
    </source>
</evidence>
<dbReference type="AlphaFoldDB" id="A0A923RNQ7"/>
<feature type="domain" description="Bacterial type II secretion system protein E" evidence="3">
    <location>
        <begin position="250"/>
        <end position="449"/>
    </location>
</feature>
<dbReference type="InterPro" id="IPR050921">
    <property type="entry name" value="T4SS_GSP_E_ATPase"/>
</dbReference>
<evidence type="ECO:0000256" key="1">
    <source>
        <dbReference type="ARBA" id="ARBA00006611"/>
    </source>
</evidence>
<protein>
    <submittedName>
        <fullName evidence="4">Type II/IV secretion system ATPase subunit</fullName>
    </submittedName>
</protein>
<gene>
    <name evidence="4" type="ORF">H8S44_13420</name>
</gene>
<dbReference type="PANTHER" id="PTHR30486:SF6">
    <property type="entry name" value="TYPE IV PILUS RETRACTATION ATPASE PILT"/>
    <property type="match status" value="1"/>
</dbReference>
<sequence length="548" mass="61480">MLGERRSKAAFSAGFPEAVREETRQDSGHLPEEIMETEASLDGLDGGEGTEENFQNDSLSEQACEGQMHGKEDIWSEEEDIEAPLCTQKTGGRSLRTHDLFFASEDEGRDFQSVLQEIQAYLSKEYSNLVTGDGNEEIKAQIRRFAGKYIQDNRIQVPGKTTDELIDAIYSEMAEFGFLTKYIYGEEIEEIDVNAWDDVEVQYSGGVTEKLKEHFESPEHAINVIRRMLHVSGMVLDDASPSVLGHLSKNIRIAVLKTPLVDEDVGVAASIRIVNPQSMKKQDFIKGGTATSQMLDFLSECIRYGISVCVAGATSSGKTTLLGWLLTTIPDGKRIYSIENGSRELALVRRKDGRVVNSVIHTLTRDSENERQRVDQIALLDMALRFNPDIIVVGEMRGPEANAAQEAARTGVAVVTTIHSMSCEATYRRMVSLCKRAVDMSDETLMGFVTEAYPIIAFCKQLENKERRLMEIMECEILADGTRRYRPLFQYQITENRVEDGKFVIVGHHRQINPISDSLARRLMENGMPQETLAGLLNVKKDREEENE</sequence>
<dbReference type="SUPFAM" id="SSF52540">
    <property type="entry name" value="P-loop containing nucleoside triphosphate hydrolases"/>
    <property type="match status" value="1"/>
</dbReference>
<evidence type="ECO:0000313" key="4">
    <source>
        <dbReference type="EMBL" id="MBC5660761.1"/>
    </source>
</evidence>
<dbReference type="Gene3D" id="3.30.450.380">
    <property type="match status" value="1"/>
</dbReference>
<comment type="caution">
    <text evidence="4">The sequence shown here is derived from an EMBL/GenBank/DDBJ whole genome shotgun (WGS) entry which is preliminary data.</text>
</comment>
<keyword evidence="5" id="KW-1185">Reference proteome</keyword>
<feature type="region of interest" description="Disordered" evidence="2">
    <location>
        <begin position="1"/>
        <end position="36"/>
    </location>
</feature>
<organism evidence="4 5">
    <name type="scientific">Anaerosacchariphilus hominis</name>
    <dbReference type="NCBI Taxonomy" id="2763017"/>
    <lineage>
        <taxon>Bacteria</taxon>
        <taxon>Bacillati</taxon>
        <taxon>Bacillota</taxon>
        <taxon>Clostridia</taxon>
        <taxon>Lachnospirales</taxon>
        <taxon>Lachnospiraceae</taxon>
        <taxon>Anaerosacchariphilus</taxon>
    </lineage>
</organism>
<feature type="compositionally biased region" description="Basic and acidic residues" evidence="2">
    <location>
        <begin position="18"/>
        <end position="32"/>
    </location>
</feature>
<reference evidence="4" key="1">
    <citation type="submission" date="2020-08" db="EMBL/GenBank/DDBJ databases">
        <title>Genome public.</title>
        <authorList>
            <person name="Liu C."/>
            <person name="Sun Q."/>
        </authorList>
    </citation>
    <scope>NUCLEOTIDE SEQUENCE</scope>
    <source>
        <strain evidence="4">NSJ-68</strain>
    </source>
</reference>
<dbReference type="RefSeq" id="WP_117472000.1">
    <property type="nucleotide sequence ID" value="NZ_JACOOR010000008.1"/>
</dbReference>
<name>A0A923RNQ7_9FIRM</name>
<comment type="similarity">
    <text evidence="1">Belongs to the GSP E family.</text>
</comment>
<dbReference type="Pfam" id="PF00437">
    <property type="entry name" value="T2SSE"/>
    <property type="match status" value="1"/>
</dbReference>
<dbReference type="InterPro" id="IPR001482">
    <property type="entry name" value="T2SS/T4SS_dom"/>
</dbReference>
<evidence type="ECO:0000256" key="2">
    <source>
        <dbReference type="SAM" id="MobiDB-lite"/>
    </source>
</evidence>
<accession>A0A923RNQ7</accession>